<dbReference type="Gene3D" id="1.10.630.10">
    <property type="entry name" value="Cytochrome P450"/>
    <property type="match status" value="1"/>
</dbReference>
<dbReference type="GO" id="GO:0020037">
    <property type="term" value="F:heme binding"/>
    <property type="evidence" value="ECO:0007669"/>
    <property type="project" value="InterPro"/>
</dbReference>
<dbReference type="GO" id="GO:0005506">
    <property type="term" value="F:iron ion binding"/>
    <property type="evidence" value="ECO:0007669"/>
    <property type="project" value="InterPro"/>
</dbReference>
<dbReference type="EMBL" id="VLLL01000006">
    <property type="protein sequence ID" value="TWJ12600.1"/>
    <property type="molecule type" value="Genomic_DNA"/>
</dbReference>
<dbReference type="GO" id="GO:0004497">
    <property type="term" value="F:monooxygenase activity"/>
    <property type="evidence" value="ECO:0007669"/>
    <property type="project" value="UniProtKB-KW"/>
</dbReference>
<keyword evidence="4 7" id="KW-0560">Oxidoreductase</keyword>
<organism evidence="9 10">
    <name type="scientific">Stackebrandtia albiflava</name>
    <dbReference type="NCBI Taxonomy" id="406432"/>
    <lineage>
        <taxon>Bacteria</taxon>
        <taxon>Bacillati</taxon>
        <taxon>Actinomycetota</taxon>
        <taxon>Actinomycetes</taxon>
        <taxon>Glycomycetales</taxon>
        <taxon>Glycomycetaceae</taxon>
        <taxon>Stackebrandtia</taxon>
    </lineage>
</organism>
<keyword evidence="3 7" id="KW-0479">Metal-binding</keyword>
<comment type="similarity">
    <text evidence="1 7">Belongs to the cytochrome P450 family.</text>
</comment>
<comment type="caution">
    <text evidence="9">The sequence shown here is derived from an EMBL/GenBank/DDBJ whole genome shotgun (WGS) entry which is preliminary data.</text>
</comment>
<keyword evidence="10" id="KW-1185">Reference proteome</keyword>
<evidence type="ECO:0000256" key="3">
    <source>
        <dbReference type="ARBA" id="ARBA00022723"/>
    </source>
</evidence>
<dbReference type="PANTHER" id="PTHR46696">
    <property type="entry name" value="P450, PUTATIVE (EUROFUNG)-RELATED"/>
    <property type="match status" value="1"/>
</dbReference>
<dbReference type="GO" id="GO:0016705">
    <property type="term" value="F:oxidoreductase activity, acting on paired donors, with incorporation or reduction of molecular oxygen"/>
    <property type="evidence" value="ECO:0007669"/>
    <property type="project" value="InterPro"/>
</dbReference>
<name>A0A562V3Z4_9ACTN</name>
<keyword evidence="6 7" id="KW-0503">Monooxygenase</keyword>
<dbReference type="AlphaFoldDB" id="A0A562V3Z4"/>
<keyword evidence="5 7" id="KW-0408">Iron</keyword>
<dbReference type="RefSeq" id="WP_147139852.1">
    <property type="nucleotide sequence ID" value="NZ_BAABIJ010000002.1"/>
</dbReference>
<dbReference type="SUPFAM" id="SSF48264">
    <property type="entry name" value="Cytochrome P450"/>
    <property type="match status" value="1"/>
</dbReference>
<dbReference type="InterPro" id="IPR036396">
    <property type="entry name" value="Cyt_P450_sf"/>
</dbReference>
<evidence type="ECO:0000256" key="1">
    <source>
        <dbReference type="ARBA" id="ARBA00010617"/>
    </source>
</evidence>
<dbReference type="Proteomes" id="UP000321617">
    <property type="component" value="Unassembled WGS sequence"/>
</dbReference>
<evidence type="ECO:0000313" key="9">
    <source>
        <dbReference type="EMBL" id="TWJ12600.1"/>
    </source>
</evidence>
<evidence type="ECO:0000256" key="8">
    <source>
        <dbReference type="SAM" id="MobiDB-lite"/>
    </source>
</evidence>
<accession>A0A562V3Z4</accession>
<dbReference type="PROSITE" id="PS00086">
    <property type="entry name" value="CYTOCHROME_P450"/>
    <property type="match status" value="1"/>
</dbReference>
<dbReference type="PRINTS" id="PR00359">
    <property type="entry name" value="BP450"/>
</dbReference>
<evidence type="ECO:0000256" key="2">
    <source>
        <dbReference type="ARBA" id="ARBA00022617"/>
    </source>
</evidence>
<reference evidence="9 10" key="1">
    <citation type="journal article" date="2013" name="Stand. Genomic Sci.">
        <title>Genomic Encyclopedia of Type Strains, Phase I: The one thousand microbial genomes (KMG-I) project.</title>
        <authorList>
            <person name="Kyrpides N.C."/>
            <person name="Woyke T."/>
            <person name="Eisen J.A."/>
            <person name="Garrity G."/>
            <person name="Lilburn T.G."/>
            <person name="Beck B.J."/>
            <person name="Whitman W.B."/>
            <person name="Hugenholtz P."/>
            <person name="Klenk H.P."/>
        </authorList>
    </citation>
    <scope>NUCLEOTIDE SEQUENCE [LARGE SCALE GENOMIC DNA]</scope>
    <source>
        <strain evidence="9 10">DSM 45044</strain>
    </source>
</reference>
<dbReference type="OrthoDB" id="5500002at2"/>
<proteinExistence type="inferred from homology"/>
<evidence type="ECO:0000313" key="10">
    <source>
        <dbReference type="Proteomes" id="UP000321617"/>
    </source>
</evidence>
<dbReference type="InterPro" id="IPR017972">
    <property type="entry name" value="Cyt_P450_CS"/>
</dbReference>
<protein>
    <submittedName>
        <fullName evidence="9">Unspecific monooxygenase</fullName>
    </submittedName>
</protein>
<feature type="compositionally biased region" description="Basic residues" evidence="8">
    <location>
        <begin position="419"/>
        <end position="428"/>
    </location>
</feature>
<evidence type="ECO:0000256" key="6">
    <source>
        <dbReference type="ARBA" id="ARBA00023033"/>
    </source>
</evidence>
<evidence type="ECO:0000256" key="5">
    <source>
        <dbReference type="ARBA" id="ARBA00023004"/>
    </source>
</evidence>
<dbReference type="InterPro" id="IPR002397">
    <property type="entry name" value="Cyt_P450_B"/>
</dbReference>
<dbReference type="CDD" id="cd20625">
    <property type="entry name" value="CYP164-like"/>
    <property type="match status" value="1"/>
</dbReference>
<dbReference type="InterPro" id="IPR001128">
    <property type="entry name" value="Cyt_P450"/>
</dbReference>
<sequence>MTVTCEPGYRESLPFDPFDPGFVRDPYPHYRRLHEKGPVGRAPGGWLYTVGYEESAALLRDPHVHTGGMRQLTTDVRRLVRHTPALSFLFMNPPQHDRLRRVVTGAFTPRVVARLEARVRHHVTDLLAPLHGRVELMSEFAFRLPLAVIGELLGLPEGDHAMLRGWTEALARGLDPDVLLTPTQRDARDDARESAFAYFRELARFRRRRPADDLISALAADPELPVARLPGLCTLIMSAGHETVANLIGNGYLALLRHPGQLRLLTERPDVVGNAVEELLRFDGPAQVAFRVPQRDTVVGDLIAPAGEPVTVMIAAANHDPRRVPEPHRLDIRRAARPTLGFGYGPHFCVGAALARMEGRIAFTALARMGGRLAGPVTYRENFVLRGLTALPVEFDRRDLGRAGAPGRRLHLPAPGDRRRIRPPARLG</sequence>
<dbReference type="PANTHER" id="PTHR46696:SF1">
    <property type="entry name" value="CYTOCHROME P450 YJIB-RELATED"/>
    <property type="match status" value="1"/>
</dbReference>
<dbReference type="FunFam" id="1.10.630.10:FF:000018">
    <property type="entry name" value="Cytochrome P450 monooxygenase"/>
    <property type="match status" value="1"/>
</dbReference>
<keyword evidence="2 7" id="KW-0349">Heme</keyword>
<evidence type="ECO:0000256" key="7">
    <source>
        <dbReference type="RuleBase" id="RU000461"/>
    </source>
</evidence>
<evidence type="ECO:0000256" key="4">
    <source>
        <dbReference type="ARBA" id="ARBA00023002"/>
    </source>
</evidence>
<feature type="region of interest" description="Disordered" evidence="8">
    <location>
        <begin position="402"/>
        <end position="428"/>
    </location>
</feature>
<dbReference type="Pfam" id="PF00067">
    <property type="entry name" value="p450"/>
    <property type="match status" value="1"/>
</dbReference>
<gene>
    <name evidence="9" type="ORF">LX16_3361</name>
</gene>